<reference evidence="4" key="1">
    <citation type="journal article" date="2019" name="Int. J. Syst. Evol. Microbiol.">
        <title>The Global Catalogue of Microorganisms (GCM) 10K type strain sequencing project: providing services to taxonomists for standard genome sequencing and annotation.</title>
        <authorList>
            <consortium name="The Broad Institute Genomics Platform"/>
            <consortium name="The Broad Institute Genome Sequencing Center for Infectious Disease"/>
            <person name="Wu L."/>
            <person name="Ma J."/>
        </authorList>
    </citation>
    <scope>NUCLEOTIDE SEQUENCE [LARGE SCALE GENOMIC DNA]</scope>
    <source>
        <strain evidence="4">JCM 18303</strain>
    </source>
</reference>
<feature type="compositionally biased region" description="Basic and acidic residues" evidence="1">
    <location>
        <begin position="1"/>
        <end position="11"/>
    </location>
</feature>
<evidence type="ECO:0000313" key="3">
    <source>
        <dbReference type="EMBL" id="GAA5161383.1"/>
    </source>
</evidence>
<comment type="caution">
    <text evidence="3">The sequence shown here is derived from an EMBL/GenBank/DDBJ whole genome shotgun (WGS) entry which is preliminary data.</text>
</comment>
<dbReference type="Proteomes" id="UP001428817">
    <property type="component" value="Unassembled WGS sequence"/>
</dbReference>
<dbReference type="EMBL" id="BAABJP010000024">
    <property type="protein sequence ID" value="GAA5161383.1"/>
    <property type="molecule type" value="Genomic_DNA"/>
</dbReference>
<feature type="domain" description="Helix-turn-helix" evidence="2">
    <location>
        <begin position="22"/>
        <end position="70"/>
    </location>
</feature>
<evidence type="ECO:0000313" key="4">
    <source>
        <dbReference type="Proteomes" id="UP001428817"/>
    </source>
</evidence>
<dbReference type="InterPro" id="IPR041657">
    <property type="entry name" value="HTH_17"/>
</dbReference>
<evidence type="ECO:0000256" key="1">
    <source>
        <dbReference type="SAM" id="MobiDB-lite"/>
    </source>
</evidence>
<proteinExistence type="predicted"/>
<gene>
    <name evidence="3" type="ORF">GCM10023321_45550</name>
</gene>
<dbReference type="NCBIfam" id="TIGR01764">
    <property type="entry name" value="excise"/>
    <property type="match status" value="1"/>
</dbReference>
<name>A0ABP9QG65_9PSEU</name>
<keyword evidence="4" id="KW-1185">Reference proteome</keyword>
<protein>
    <recommendedName>
        <fullName evidence="2">Helix-turn-helix domain-containing protein</fullName>
    </recommendedName>
</protein>
<accession>A0ABP9QG65</accession>
<dbReference type="Pfam" id="PF12728">
    <property type="entry name" value="HTH_17"/>
    <property type="match status" value="1"/>
</dbReference>
<feature type="region of interest" description="Disordered" evidence="1">
    <location>
        <begin position="1"/>
        <end position="20"/>
    </location>
</feature>
<sequence length="85" mass="9375">MVSSEGRDKNVSDASDADPEKLMTVREVAQALRLSKMTVYRLIHEGQLAAIQQDGRFRVPRESVRALLRAGAQGNWTVQLPEPGA</sequence>
<evidence type="ECO:0000259" key="2">
    <source>
        <dbReference type="Pfam" id="PF12728"/>
    </source>
</evidence>
<organism evidence="3 4">
    <name type="scientific">Pseudonocardia eucalypti</name>
    <dbReference type="NCBI Taxonomy" id="648755"/>
    <lineage>
        <taxon>Bacteria</taxon>
        <taxon>Bacillati</taxon>
        <taxon>Actinomycetota</taxon>
        <taxon>Actinomycetes</taxon>
        <taxon>Pseudonocardiales</taxon>
        <taxon>Pseudonocardiaceae</taxon>
        <taxon>Pseudonocardia</taxon>
    </lineage>
</organism>
<dbReference type="InterPro" id="IPR010093">
    <property type="entry name" value="SinI_DNA-bd"/>
</dbReference>